<proteinExistence type="predicted"/>
<reference evidence="2" key="1">
    <citation type="journal article" date="2019" name="Nat. Med.">
        <title>A library of human gut bacterial isolates paired with longitudinal multiomics data enables mechanistic microbiome research.</title>
        <authorList>
            <person name="Poyet M."/>
            <person name="Groussin M."/>
            <person name="Gibbons S.M."/>
            <person name="Avila-Pacheco J."/>
            <person name="Jiang X."/>
            <person name="Kearney S.M."/>
            <person name="Perrotta A.R."/>
            <person name="Berdy B."/>
            <person name="Zhao S."/>
            <person name="Lieberman T.D."/>
            <person name="Swanson P.K."/>
            <person name="Smith M."/>
            <person name="Roesemann S."/>
            <person name="Alexander J.E."/>
            <person name="Rich S.A."/>
            <person name="Livny J."/>
            <person name="Vlamakis H."/>
            <person name="Clish C."/>
            <person name="Bullock K."/>
            <person name="Deik A."/>
            <person name="Scott J."/>
            <person name="Pierce K.A."/>
            <person name="Xavier R.J."/>
            <person name="Alm E.J."/>
        </authorList>
    </citation>
    <scope>NUCLEOTIDE SEQUENCE</scope>
    <source>
        <strain evidence="2">BIOML-A4</strain>
    </source>
</reference>
<accession>A0A6G1ZL68</accession>
<evidence type="ECO:0000259" key="1">
    <source>
        <dbReference type="Pfam" id="PF13229"/>
    </source>
</evidence>
<dbReference type="AlphaFoldDB" id="A0A6G1ZL68"/>
<comment type="caution">
    <text evidence="2">The sequence shown here is derived from an EMBL/GenBank/DDBJ whole genome shotgun (WGS) entry which is preliminary data.</text>
</comment>
<dbReference type="InterPro" id="IPR011050">
    <property type="entry name" value="Pectin_lyase_fold/virulence"/>
</dbReference>
<feature type="domain" description="Right handed beta helix" evidence="1">
    <location>
        <begin position="212"/>
        <end position="380"/>
    </location>
</feature>
<name>A0A6G1ZL68_9BACT</name>
<protein>
    <submittedName>
        <fullName evidence="2">Right-handed parallel beta-helix repeat-containing protein</fullName>
    </submittedName>
</protein>
<evidence type="ECO:0000313" key="2">
    <source>
        <dbReference type="EMBL" id="MRY14706.1"/>
    </source>
</evidence>
<dbReference type="RefSeq" id="WP_010800323.1">
    <property type="nucleotide sequence ID" value="NZ_CAJSYT010000038.1"/>
</dbReference>
<organism evidence="2">
    <name type="scientific">Parabacteroides goldsteinii</name>
    <dbReference type="NCBI Taxonomy" id="328812"/>
    <lineage>
        <taxon>Bacteria</taxon>
        <taxon>Pseudomonadati</taxon>
        <taxon>Bacteroidota</taxon>
        <taxon>Bacteroidia</taxon>
        <taxon>Bacteroidales</taxon>
        <taxon>Tannerellaceae</taxon>
        <taxon>Parabacteroides</taxon>
    </lineage>
</organism>
<sequence length="537" mass="60059">MKLVTSFFPIQTIPLKGILFARLNNKLFRQWGKTKSLTFLLVILFNACSPSTGYLTSCSHTYYLDATAGNDNNQGTSPEEAWKSLSKIQSLDLKAGDKVLLKKGEIFTGELHIKGTGTPEKQIIIDAYGDKGNNPCIVGYDNSLYAVYVYNSTYLTIQNLEIINTGKERLPNRTGIKVHLKNYGTAHSILLKGLYIHDVNGSLVKKEGGGSGIYIVNEGEKTSIFDGLTIEDCTIRRCERNAMIWWGYSTRDFWYPNRNVVVRNNLIEEVPGDGIVPIGCDGALIEYNIMRNCTDLLPDGEYAAGIWPWSCDNTLIQYNEVSDHKAPGDAQGYDSDNNCNNTIIQYNYSHDNEGGFLLICDTGESVMPENIGTNNTIIRGNISINDGNRTQLTQSGYFSPSIHIAGPAKKTMIYNNIIHVNKKKAPEVQRCLLSITPSYGDADSTTVRDNLFYVSETSEFHLGTSTNNLFQNNYYLGDILNIPKDKTARFENETYENMIRNDLSGIESLKPFLRMINIPTGRITTVDKEAIDSFFKK</sequence>
<dbReference type="InterPro" id="IPR006626">
    <property type="entry name" value="PbH1"/>
</dbReference>
<dbReference type="InterPro" id="IPR039448">
    <property type="entry name" value="Beta_helix"/>
</dbReference>
<gene>
    <name evidence="2" type="ORF">GKE01_25085</name>
</gene>
<dbReference type="Pfam" id="PF13229">
    <property type="entry name" value="Beta_helix"/>
    <property type="match status" value="1"/>
</dbReference>
<dbReference type="Gene3D" id="2.160.20.10">
    <property type="entry name" value="Single-stranded right-handed beta-helix, Pectin lyase-like"/>
    <property type="match status" value="1"/>
</dbReference>
<dbReference type="SMART" id="SM00710">
    <property type="entry name" value="PbH1"/>
    <property type="match status" value="8"/>
</dbReference>
<dbReference type="SUPFAM" id="SSF51126">
    <property type="entry name" value="Pectin lyase-like"/>
    <property type="match status" value="1"/>
</dbReference>
<dbReference type="InterPro" id="IPR012334">
    <property type="entry name" value="Pectin_lyas_fold"/>
</dbReference>
<dbReference type="EMBL" id="WKLP01000062">
    <property type="protein sequence ID" value="MRY14706.1"/>
    <property type="molecule type" value="Genomic_DNA"/>
</dbReference>